<gene>
    <name evidence="11" type="ORF">C8R41DRAFT_916261</name>
</gene>
<name>A0ABQ8VQW0_9AGAR</name>
<evidence type="ECO:0000256" key="2">
    <source>
        <dbReference type="ARBA" id="ARBA00022723"/>
    </source>
</evidence>
<evidence type="ECO:0000313" key="11">
    <source>
        <dbReference type="EMBL" id="KAJ4498769.1"/>
    </source>
</evidence>
<evidence type="ECO:0000256" key="5">
    <source>
        <dbReference type="ARBA" id="ARBA00022833"/>
    </source>
</evidence>
<comment type="caution">
    <text evidence="11">The sequence shown here is derived from an EMBL/GenBank/DDBJ whole genome shotgun (WGS) entry which is preliminary data.</text>
</comment>
<comment type="cofactor">
    <cofactor evidence="1">
        <name>Mg(2+)</name>
        <dbReference type="ChEBI" id="CHEBI:18420"/>
    </cofactor>
</comment>
<feature type="compositionally biased region" description="Basic and acidic residues" evidence="9">
    <location>
        <begin position="380"/>
        <end position="392"/>
    </location>
</feature>
<feature type="compositionally biased region" description="Low complexity" evidence="9">
    <location>
        <begin position="313"/>
        <end position="348"/>
    </location>
</feature>
<keyword evidence="5" id="KW-0862">Zinc</keyword>
<dbReference type="InterPro" id="IPR004808">
    <property type="entry name" value="AP_endonuc_1"/>
</dbReference>
<dbReference type="PROSITE" id="PS50330">
    <property type="entry name" value="UIM"/>
    <property type="match status" value="1"/>
</dbReference>
<feature type="compositionally biased region" description="Polar residues" evidence="9">
    <location>
        <begin position="407"/>
        <end position="420"/>
    </location>
</feature>
<accession>A0ABQ8VQW0</accession>
<evidence type="ECO:0000256" key="6">
    <source>
        <dbReference type="ARBA" id="ARBA00022842"/>
    </source>
</evidence>
<feature type="compositionally biased region" description="Basic and acidic residues" evidence="9">
    <location>
        <begin position="10"/>
        <end position="27"/>
    </location>
</feature>
<proteinExistence type="predicted"/>
<protein>
    <recommendedName>
        <fullName evidence="10">GRF-type domain-containing protein</fullName>
    </recommendedName>
</protein>
<keyword evidence="2" id="KW-0479">Metal-binding</keyword>
<dbReference type="EMBL" id="JANVFT010000014">
    <property type="protein sequence ID" value="KAJ4498769.1"/>
    <property type="molecule type" value="Genomic_DNA"/>
</dbReference>
<feature type="region of interest" description="Disordered" evidence="9">
    <location>
        <begin position="313"/>
        <end position="420"/>
    </location>
</feature>
<dbReference type="PANTHER" id="PTHR22748:SF4">
    <property type="entry name" value="DNA-(APURINIC OR APYRIMIDINIC SITE) ENDONUCLEASE 2"/>
    <property type="match status" value="1"/>
</dbReference>
<dbReference type="Gene3D" id="3.60.10.10">
    <property type="entry name" value="Endonuclease/exonuclease/phosphatase"/>
    <property type="match status" value="1"/>
</dbReference>
<feature type="compositionally biased region" description="Low complexity" evidence="9">
    <location>
        <begin position="359"/>
        <end position="371"/>
    </location>
</feature>
<feature type="region of interest" description="Disordered" evidence="9">
    <location>
        <begin position="1"/>
        <end position="27"/>
    </location>
</feature>
<sequence>MTHITLSHSQRTDTLPHLKPPPLDEEHVSRPEAYDYNNCELGFLDIIKSLDAEGRVLTLDFGLFVLINVHCPNNGPSAEDTSQLNYKMAFHRLLEAHVIDHCEGDIIVRRGIAQEFSGNSEEYFWMENDARRWLRDLLEGGKKHFVDVVRKYYPERRGMFTCWNTKLSTRASNYGTRIDYILVTPGLLPWIKAADIEPSIKGSDHCPVWIDLQDEISLSGGGNSTLKLQDVMSCPTPDKPDREPPRLATRFWDEYSGKQRLLASFFNTGSARDKIKPEVVAAKATPTTNSDNSNVKMLMTSCESTLHNMTIPQPVSMSSSLPSITSVSPFPTSSGTSTPTSTYSPLNSMKKKKTPPPSTSSSTAGTETSSSAIQTKPKKPKGDVQNVKDLKKPGQSKLSSFFVAPPTTRNTSNSKAKNSITLKIKPRRSESTANLADTGTQVIVDLTASDDKDGKYPVAQTLQEVDEDLQQAIQLSLSQISSSSMPSQSSPISSSHEAWKSLLKPREPPKCLVHNKVAQEFRVNKPGVNKGGLFWVCSRPAGPGYDKGHSERPREEVDSKWKCNYFVWSSDIGVNRTTKQSGI</sequence>
<keyword evidence="7" id="KW-0539">Nucleus</keyword>
<evidence type="ECO:0000256" key="8">
    <source>
        <dbReference type="PROSITE-ProRule" id="PRU01343"/>
    </source>
</evidence>
<evidence type="ECO:0000259" key="10">
    <source>
        <dbReference type="PROSITE" id="PS51999"/>
    </source>
</evidence>
<keyword evidence="12" id="KW-1185">Reference proteome</keyword>
<evidence type="ECO:0000256" key="1">
    <source>
        <dbReference type="ARBA" id="ARBA00001946"/>
    </source>
</evidence>
<evidence type="ECO:0000256" key="7">
    <source>
        <dbReference type="ARBA" id="ARBA00023242"/>
    </source>
</evidence>
<evidence type="ECO:0000313" key="12">
    <source>
        <dbReference type="Proteomes" id="UP001150217"/>
    </source>
</evidence>
<dbReference type="PANTHER" id="PTHR22748">
    <property type="entry name" value="AP ENDONUCLEASE"/>
    <property type="match status" value="1"/>
</dbReference>
<dbReference type="InterPro" id="IPR003903">
    <property type="entry name" value="UIM_dom"/>
</dbReference>
<evidence type="ECO:0000256" key="4">
    <source>
        <dbReference type="ARBA" id="ARBA00022801"/>
    </source>
</evidence>
<keyword evidence="4" id="KW-0378">Hydrolase</keyword>
<dbReference type="PROSITE" id="PS51435">
    <property type="entry name" value="AP_NUCLEASE_F1_4"/>
    <property type="match status" value="1"/>
</dbReference>
<organism evidence="11 12">
    <name type="scientific">Lentinula lateritia</name>
    <dbReference type="NCBI Taxonomy" id="40482"/>
    <lineage>
        <taxon>Eukaryota</taxon>
        <taxon>Fungi</taxon>
        <taxon>Dikarya</taxon>
        <taxon>Basidiomycota</taxon>
        <taxon>Agaricomycotina</taxon>
        <taxon>Agaricomycetes</taxon>
        <taxon>Agaricomycetidae</taxon>
        <taxon>Agaricales</taxon>
        <taxon>Marasmiineae</taxon>
        <taxon>Omphalotaceae</taxon>
        <taxon>Lentinula</taxon>
    </lineage>
</organism>
<evidence type="ECO:0000256" key="3">
    <source>
        <dbReference type="ARBA" id="ARBA00022771"/>
    </source>
</evidence>
<dbReference type="SUPFAM" id="SSF56219">
    <property type="entry name" value="DNase I-like"/>
    <property type="match status" value="1"/>
</dbReference>
<dbReference type="InterPro" id="IPR010666">
    <property type="entry name" value="Znf_GRF"/>
</dbReference>
<keyword evidence="3 8" id="KW-0863">Zinc-finger</keyword>
<dbReference type="InterPro" id="IPR036691">
    <property type="entry name" value="Endo/exonu/phosph_ase_sf"/>
</dbReference>
<dbReference type="Proteomes" id="UP001150217">
    <property type="component" value="Unassembled WGS sequence"/>
</dbReference>
<feature type="domain" description="GRF-type" evidence="10">
    <location>
        <begin position="511"/>
        <end position="572"/>
    </location>
</feature>
<dbReference type="PROSITE" id="PS51999">
    <property type="entry name" value="ZF_GRF"/>
    <property type="match status" value="1"/>
</dbReference>
<keyword evidence="6" id="KW-0460">Magnesium</keyword>
<reference evidence="11" key="1">
    <citation type="submission" date="2022-08" db="EMBL/GenBank/DDBJ databases">
        <title>A Global Phylogenomic Analysis of the Shiitake Genus Lentinula.</title>
        <authorList>
            <consortium name="DOE Joint Genome Institute"/>
            <person name="Sierra-Patev S."/>
            <person name="Min B."/>
            <person name="Naranjo-Ortiz M."/>
            <person name="Looney B."/>
            <person name="Konkel Z."/>
            <person name="Slot J.C."/>
            <person name="Sakamoto Y."/>
            <person name="Steenwyk J.L."/>
            <person name="Rokas A."/>
            <person name="Carro J."/>
            <person name="Camarero S."/>
            <person name="Ferreira P."/>
            <person name="Molpeceres G."/>
            <person name="Ruiz-Duenas F.J."/>
            <person name="Serrano A."/>
            <person name="Henrissat B."/>
            <person name="Drula E."/>
            <person name="Hughes K.W."/>
            <person name="Mata J.L."/>
            <person name="Ishikawa N.K."/>
            <person name="Vargas-Isla R."/>
            <person name="Ushijima S."/>
            <person name="Smith C.A."/>
            <person name="Ahrendt S."/>
            <person name="Andreopoulos W."/>
            <person name="He G."/>
            <person name="Labutti K."/>
            <person name="Lipzen A."/>
            <person name="Ng V."/>
            <person name="Riley R."/>
            <person name="Sandor L."/>
            <person name="Barry K."/>
            <person name="Martinez A.T."/>
            <person name="Xiao Y."/>
            <person name="Gibbons J.G."/>
            <person name="Terashima K."/>
            <person name="Grigoriev I.V."/>
            <person name="Hibbett D.S."/>
        </authorList>
    </citation>
    <scope>NUCLEOTIDE SEQUENCE</scope>
    <source>
        <strain evidence="11">RHP3577 ss4</strain>
    </source>
</reference>
<evidence type="ECO:0000256" key="9">
    <source>
        <dbReference type="SAM" id="MobiDB-lite"/>
    </source>
</evidence>